<evidence type="ECO:0000313" key="1">
    <source>
        <dbReference type="EMBL" id="NDY57591.1"/>
    </source>
</evidence>
<dbReference type="EMBL" id="JAAGRQ010000053">
    <property type="protein sequence ID" value="NDY57591.1"/>
    <property type="molecule type" value="Genomic_DNA"/>
</dbReference>
<protein>
    <submittedName>
        <fullName evidence="1">C_GCAxxG_C_C family protein</fullName>
    </submittedName>
</protein>
<dbReference type="AlphaFoldDB" id="A0A7K3NN31"/>
<comment type="caution">
    <text evidence="1">The sequence shown here is derived from an EMBL/GenBank/DDBJ whole genome shotgun (WGS) entry which is preliminary data.</text>
</comment>
<sequence length="157" mass="15657">MTDDGTREIASREAVRLFADGHNCAQAVLGALAPGFGLDRETAVRLATGFGIGLSMGETCGAVSGAVLALGLAYGGGGPGGTEAKLATYAMAGEFFDAFAKVHGALRCRELIGCDPSTPEGMLVARTEGRFGSICAGLVGTAAAIAADMLATRSPSA</sequence>
<accession>A0A7K3NN31</accession>
<name>A0A7K3NN31_9BACT</name>
<dbReference type="NCBIfam" id="TIGR01909">
    <property type="entry name" value="C_GCAxxG_C_C"/>
    <property type="match status" value="1"/>
</dbReference>
<keyword evidence="2" id="KW-1185">Reference proteome</keyword>
<gene>
    <name evidence="1" type="ORF">G3N56_12700</name>
</gene>
<dbReference type="Pfam" id="PF09719">
    <property type="entry name" value="C_GCAxxG_C_C"/>
    <property type="match status" value="1"/>
</dbReference>
<evidence type="ECO:0000313" key="2">
    <source>
        <dbReference type="Proteomes" id="UP000469724"/>
    </source>
</evidence>
<dbReference type="InterPro" id="IPR010181">
    <property type="entry name" value="CGCAxxGCC_motif"/>
</dbReference>
<dbReference type="Proteomes" id="UP000469724">
    <property type="component" value="Unassembled WGS sequence"/>
</dbReference>
<organism evidence="1 2">
    <name type="scientific">Desulfolutivibrio sulfodismutans</name>
    <dbReference type="NCBI Taxonomy" id="63561"/>
    <lineage>
        <taxon>Bacteria</taxon>
        <taxon>Pseudomonadati</taxon>
        <taxon>Thermodesulfobacteriota</taxon>
        <taxon>Desulfovibrionia</taxon>
        <taxon>Desulfovibrionales</taxon>
        <taxon>Desulfovibrionaceae</taxon>
        <taxon>Desulfolutivibrio</taxon>
    </lineage>
</organism>
<dbReference type="RefSeq" id="WP_163302678.1">
    <property type="nucleotide sequence ID" value="NZ_JAAGRQ010000053.1"/>
</dbReference>
<reference evidence="1 2" key="1">
    <citation type="submission" date="2020-02" db="EMBL/GenBank/DDBJ databases">
        <title>Comparative genomics of sulfur disproportionating microorganisms.</title>
        <authorList>
            <person name="Ward L.M."/>
            <person name="Bertran E."/>
            <person name="Johnston D.T."/>
        </authorList>
    </citation>
    <scope>NUCLEOTIDE SEQUENCE [LARGE SCALE GENOMIC DNA]</scope>
    <source>
        <strain evidence="1 2">DSM 3696</strain>
    </source>
</reference>
<proteinExistence type="predicted"/>